<evidence type="ECO:0000256" key="2">
    <source>
        <dbReference type="ARBA" id="ARBA00007421"/>
    </source>
</evidence>
<keyword evidence="3 5" id="KW-0235">DNA replication</keyword>
<comment type="similarity">
    <text evidence="2 5">Belongs to the ORC2 family.</text>
</comment>
<dbReference type="GO" id="GO:0006260">
    <property type="term" value="P:DNA replication"/>
    <property type="evidence" value="ECO:0007669"/>
    <property type="project" value="UniProtKB-UniRule"/>
</dbReference>
<evidence type="ECO:0000259" key="8">
    <source>
        <dbReference type="Pfam" id="PF24882"/>
    </source>
</evidence>
<evidence type="ECO:0000259" key="7">
    <source>
        <dbReference type="Pfam" id="PF04084"/>
    </source>
</evidence>
<dbReference type="Pfam" id="PF04084">
    <property type="entry name" value="RecA-like_ORC2"/>
    <property type="match status" value="1"/>
</dbReference>
<keyword evidence="10" id="KW-1185">Reference proteome</keyword>
<feature type="compositionally biased region" description="Basic and acidic residues" evidence="6">
    <location>
        <begin position="51"/>
        <end position="61"/>
    </location>
</feature>
<dbReference type="PANTHER" id="PTHR14052:SF0">
    <property type="entry name" value="ORIGIN RECOGNITION COMPLEX SUBUNIT 2"/>
    <property type="match status" value="1"/>
</dbReference>
<feature type="compositionally biased region" description="Polar residues" evidence="6">
    <location>
        <begin position="11"/>
        <end position="20"/>
    </location>
</feature>
<protein>
    <recommendedName>
        <fullName evidence="5">Origin recognition complex subunit 2</fullName>
    </recommendedName>
</protein>
<keyword evidence="4 5" id="KW-0539">Nucleus</keyword>
<name>A0AAF0JG43_9BASI</name>
<comment type="function">
    <text evidence="5">Component of the origin recognition complex (ORC) that binds origins of replication. DNA-binding is ATP-dependent. ORC is required to assemble the pre-replication complex necessary to initiate DNA replication.</text>
</comment>
<evidence type="ECO:0000256" key="3">
    <source>
        <dbReference type="ARBA" id="ARBA00022705"/>
    </source>
</evidence>
<dbReference type="InterPro" id="IPR056773">
    <property type="entry name" value="WHD_ORC2"/>
</dbReference>
<evidence type="ECO:0000313" key="10">
    <source>
        <dbReference type="Proteomes" id="UP001214628"/>
    </source>
</evidence>
<proteinExistence type="inferred from homology"/>
<evidence type="ECO:0000256" key="5">
    <source>
        <dbReference type="RuleBase" id="RU368084"/>
    </source>
</evidence>
<sequence>MRSPSGEIGQESHQTDGTPSPRNPADLLTEEVTDEIASPSRKRHSPPCDTKQAKSEQDTQKRPARAFEAMSFVRATSSDAYFLSNSHRRNFANRKLGRDLLRGTSGKKISELLHPLDIAQLPRIAQEAVSTGPPKLPARTVHSRLALDLHMRPDRYAMYVSQLLSGFHLIFYGVGDRSPIVGDLVQKAASQHTGAAVLIQGAAGRALNVDRVLDAIESSIHLSKAQALDLDPYCTFSRHQFVRMSRIAQRIARISQLLLHASNGKTSAHPKRLFLGLIAFDHPLMHTSRLHTLFHALARCPQVSICASVTHIHAGLLFDGTSGHFSQGLTSHAEECEANDLGILSERDVRAPWLWHHCTTYIPPITEMLHSRGATMTSSTSASAQFSGLAALKLPAALDLAGRGAKMQSTSGGIPSTPISEAAALQVLNTITARARTLFSQLALLQLASIDLHNEQERGWSERIPYSALVREATREFTASSDEGVKQLLGEMVDHGLVLVFRGTLAISSSHAIAAGDELLIPLASMVIENLLAQIVTE</sequence>
<accession>A0AAF0JG43</accession>
<comment type="subunit">
    <text evidence="5">Component of the origin recognition complex (ORC).</text>
</comment>
<dbReference type="GO" id="GO:0005664">
    <property type="term" value="C:nuclear origin of replication recognition complex"/>
    <property type="evidence" value="ECO:0007669"/>
    <property type="project" value="UniProtKB-UniRule"/>
</dbReference>
<evidence type="ECO:0000256" key="6">
    <source>
        <dbReference type="SAM" id="MobiDB-lite"/>
    </source>
</evidence>
<comment type="subcellular location">
    <subcellularLocation>
        <location evidence="1 5">Nucleus</location>
    </subcellularLocation>
</comment>
<dbReference type="EMBL" id="CP118381">
    <property type="protein sequence ID" value="WFD45074.1"/>
    <property type="molecule type" value="Genomic_DNA"/>
</dbReference>
<organism evidence="9 10">
    <name type="scientific">Malassezia psittaci</name>
    <dbReference type="NCBI Taxonomy" id="1821823"/>
    <lineage>
        <taxon>Eukaryota</taxon>
        <taxon>Fungi</taxon>
        <taxon>Dikarya</taxon>
        <taxon>Basidiomycota</taxon>
        <taxon>Ustilaginomycotina</taxon>
        <taxon>Malasseziomycetes</taxon>
        <taxon>Malasseziales</taxon>
        <taxon>Malasseziaceae</taxon>
        <taxon>Malassezia</taxon>
    </lineage>
</organism>
<evidence type="ECO:0000256" key="1">
    <source>
        <dbReference type="ARBA" id="ARBA00004123"/>
    </source>
</evidence>
<dbReference type="InterPro" id="IPR056772">
    <property type="entry name" value="RecA-like_ORC2"/>
</dbReference>
<evidence type="ECO:0000256" key="4">
    <source>
        <dbReference type="ARBA" id="ARBA00023242"/>
    </source>
</evidence>
<feature type="domain" description="Origin recognition complex subunit 2 winged-helix" evidence="8">
    <location>
        <begin position="462"/>
        <end position="500"/>
    </location>
</feature>
<feature type="domain" description="Origin recognition complex subunit 2 RecA-like" evidence="7">
    <location>
        <begin position="154"/>
        <end position="358"/>
    </location>
</feature>
<evidence type="ECO:0000313" key="9">
    <source>
        <dbReference type="EMBL" id="WFD45074.1"/>
    </source>
</evidence>
<feature type="region of interest" description="Disordered" evidence="6">
    <location>
        <begin position="1"/>
        <end position="63"/>
    </location>
</feature>
<gene>
    <name evidence="9" type="primary">ORC2</name>
    <name evidence="9" type="ORF">MPSI1_003751</name>
</gene>
<dbReference type="PANTHER" id="PTHR14052">
    <property type="entry name" value="ORIGIN RECOGNITION COMPLEX SUBUNIT 2"/>
    <property type="match status" value="1"/>
</dbReference>
<dbReference type="Pfam" id="PF24882">
    <property type="entry name" value="WHD_ORC2"/>
    <property type="match status" value="1"/>
</dbReference>
<reference evidence="9" key="1">
    <citation type="submission" date="2023-02" db="EMBL/GenBank/DDBJ databases">
        <title>Mating type loci evolution in Malassezia.</title>
        <authorList>
            <person name="Coelho M.A."/>
        </authorList>
    </citation>
    <scope>NUCLEOTIDE SEQUENCE</scope>
    <source>
        <strain evidence="9">CBS 14136</strain>
    </source>
</reference>
<dbReference type="Proteomes" id="UP001214628">
    <property type="component" value="Chromosome 7"/>
</dbReference>
<dbReference type="GO" id="GO:0003688">
    <property type="term" value="F:DNA replication origin binding"/>
    <property type="evidence" value="ECO:0007669"/>
    <property type="project" value="UniProtKB-UniRule"/>
</dbReference>
<dbReference type="AlphaFoldDB" id="A0AAF0JG43"/>
<dbReference type="InterPro" id="IPR007220">
    <property type="entry name" value="ORC2"/>
</dbReference>